<evidence type="ECO:0000256" key="3">
    <source>
        <dbReference type="ARBA" id="ARBA00022737"/>
    </source>
</evidence>
<feature type="region of interest" description="Disordered" evidence="6">
    <location>
        <begin position="845"/>
        <end position="868"/>
    </location>
</feature>
<dbReference type="Gene3D" id="1.10.238.10">
    <property type="entry name" value="EF-hand"/>
    <property type="match status" value="5"/>
</dbReference>
<feature type="region of interest" description="Disordered" evidence="6">
    <location>
        <begin position="489"/>
        <end position="510"/>
    </location>
</feature>
<protein>
    <recommendedName>
        <fullName evidence="1">Calmodulin</fullName>
    </recommendedName>
</protein>
<dbReference type="InterPro" id="IPR002048">
    <property type="entry name" value="EF_hand_dom"/>
</dbReference>
<sequence length="1691" mass="188302">MVQQISSTGLQIREKCRRRCDGNACGYERPLTASASCGALNSQHGSIMSFAGSSCLSWSRSSIRRPGTATESSHWHSPRSVYPRSRPKTGGNDLPLSFEQLFAESCSRATKRIACERREGSRPGTALRSRKQYRSLKRWWTLADLKIAEQAEDGSSDASSSFGDEPPESSPILHAPSMQSIQMRRKSIEAMLARRRNSNRKTSVPNAMPEEAGPAKEAGTAAKIMLKHVRARGSTYCKQNHFSKAVVLLWTAGEVFAGSDADLQDPDLIEILTPPDEQEVLMRMGDSSEGFTEKDAERLRKAFVLHRQAFSPEIHTDDLEQILDYLGYLKISEADIHAMVSEITRYSTMEFEEFMSFMTRARAFDQNQVREKFALFDADQSGELSADELEGVLKSLGITPSRTTIAGALAVVDEDGSGSLDFEEFVQLLLIYRKTEGFAESEVLKLHRIFTRFAETKPSTSGRRMLPYDHSNKALIEMFGSQAAQLASRLGSAMPRPPSEGEEGKKPSKKAEGMTFREFLIWARRLREIEVQWYQQEFARADVDKGGFLDEEEIRLVLQRLGYTPLRAVIFDMIEAANPQKRGMLDFDEFVQMMELFRNSNGFMRHEVREFKQSFDMFDTEKVGEVDVIQVGGILRSLGFVTELAEVQVLLKTVDWNGSNSLDFSEFLRLMRMHREQELLRIRDTFDKYADTDVLDDGVVKVTVEPGDVKTMLRLLGFSDNFVTSTTGVFRALLREALDYDAMVLLCDSCRRMNMEKMRKQAGFSDEAVEKFQKLFRALDSDDSGEIAQNELVAFCQDRGLSLQTKKDQLQLLSFIKEARTTALQAGEASTTSTTGWRQIASCTAARRKEEQLETPRGSGEDETSNLSADYTTSSLARCLNYDTGYQGLTRPAEPHTSRAHPAKILDGDEEEKERRETWNARTLREASVAPRKTGQYNALVGPHRQLAKVAGTGWVEVAQVHPANVFALAEGALEKPTPRAATVGSNRGVATNSNRRATLRSGHPDDRRGRFGTFAVWSPISASRAKLGAATGAAAWSGSIPSSTDEPSNAAPTPPEHWGPTDEELLATMDEFERQEAEDLGAAAQAEEKGETHKNCQHLAKTVRCFVPSHLCGMEGSAAVTQWVFIHLQRILQTHQDKERASQLRGSGPANFSQAEVDELSVIFSKGLTAERGSPTSDPKATLSINGLWTILSQLGVQLTPIEREEVKVKLFMDCGNQLDLPAQIAEGKAQNLLETSEKEDLLATCKSMTKAMDSCKSAAVVQMFAGSQCFPTLILYIACCPPSDVVPLQDLILTCPEEYLESRGEDCCGAPKERADFILRVLTAIGPSKLTAEPEERSYVIAALERVLVDFEHKSLEGWRRLAVTKATSACLQADALKDEMKQAADENRLVADVAGELLPRALATSRVLAKAALRLEAFSSYLLAQAAVDSGITFPEVDQQEVRHQFDDLLMDYYKMVVREHDELAFNIIPSFQASSVKRVVPVNSMSPVYLLVLNLGQTAKVGFTTLWSILRLRSVPLRIFVLGDAAGLEETSGKMRSLNLIEFEYVDFTTNMNFQLFMSQYPSDCDVNKIGEALLARFICHELLPSHVDRVIAMDLGDVLVLDDIADLWAQFDTFEKHHVFAAAHISALSHVNGGLALYDLSRSKNREQQILCSECNLERVAQAFGWERKAMRWASSRAMSDDLLYD</sequence>
<dbReference type="PROSITE" id="PS00018">
    <property type="entry name" value="EF_HAND_1"/>
    <property type="match status" value="4"/>
</dbReference>
<evidence type="ECO:0000313" key="9">
    <source>
        <dbReference type="Proteomes" id="UP000186817"/>
    </source>
</evidence>
<dbReference type="InterPro" id="IPR050230">
    <property type="entry name" value="CALM/Myosin/TropC-like"/>
</dbReference>
<dbReference type="FunFam" id="1.10.238.10:FF:000003">
    <property type="entry name" value="Calmodulin A"/>
    <property type="match status" value="1"/>
</dbReference>
<dbReference type="SMART" id="SM00054">
    <property type="entry name" value="EFh"/>
    <property type="match status" value="7"/>
</dbReference>
<feature type="compositionally biased region" description="Polar residues" evidence="6">
    <location>
        <begin position="1041"/>
        <end position="1052"/>
    </location>
</feature>
<dbReference type="EMBL" id="LSRX01001445">
    <property type="protein sequence ID" value="OLP79811.1"/>
    <property type="molecule type" value="Genomic_DNA"/>
</dbReference>
<keyword evidence="4" id="KW-0106">Calcium</keyword>
<dbReference type="OrthoDB" id="186625at2759"/>
<keyword evidence="3" id="KW-0677">Repeat</keyword>
<dbReference type="CDD" id="cd00051">
    <property type="entry name" value="EFh"/>
    <property type="match status" value="1"/>
</dbReference>
<dbReference type="PANTHER" id="PTHR23048">
    <property type="entry name" value="MYOSIN LIGHT CHAIN 1, 3"/>
    <property type="match status" value="1"/>
</dbReference>
<feature type="domain" description="EF-hand" evidence="7">
    <location>
        <begin position="364"/>
        <end position="399"/>
    </location>
</feature>
<dbReference type="InterPro" id="IPR011992">
    <property type="entry name" value="EF-hand-dom_pair"/>
</dbReference>
<feature type="region of interest" description="Disordered" evidence="6">
    <location>
        <begin position="888"/>
        <end position="918"/>
    </location>
</feature>
<evidence type="ECO:0000256" key="1">
    <source>
        <dbReference type="ARBA" id="ARBA00020786"/>
    </source>
</evidence>
<feature type="domain" description="EF-hand" evidence="7">
    <location>
        <begin position="642"/>
        <end position="677"/>
    </location>
</feature>
<keyword evidence="9" id="KW-1185">Reference proteome</keyword>
<evidence type="ECO:0000259" key="7">
    <source>
        <dbReference type="PROSITE" id="PS50222"/>
    </source>
</evidence>
<accession>A0A1Q9CA64</accession>
<gene>
    <name evidence="8" type="primary">Cabp1</name>
    <name evidence="8" type="ORF">AK812_SmicGene39848</name>
</gene>
<organism evidence="8 9">
    <name type="scientific">Symbiodinium microadriaticum</name>
    <name type="common">Dinoflagellate</name>
    <name type="synonym">Zooxanthella microadriatica</name>
    <dbReference type="NCBI Taxonomy" id="2951"/>
    <lineage>
        <taxon>Eukaryota</taxon>
        <taxon>Sar</taxon>
        <taxon>Alveolata</taxon>
        <taxon>Dinophyceae</taxon>
        <taxon>Suessiales</taxon>
        <taxon>Symbiodiniaceae</taxon>
        <taxon>Symbiodinium</taxon>
    </lineage>
</organism>
<keyword evidence="5" id="KW-0007">Acetylation</keyword>
<feature type="region of interest" description="Disordered" evidence="6">
    <location>
        <begin position="65"/>
        <end position="90"/>
    </location>
</feature>
<feature type="region of interest" description="Disordered" evidence="6">
    <location>
        <begin position="196"/>
        <end position="216"/>
    </location>
</feature>
<feature type="region of interest" description="Disordered" evidence="6">
    <location>
        <begin position="151"/>
        <end position="176"/>
    </location>
</feature>
<proteinExistence type="predicted"/>
<dbReference type="InterPro" id="IPR029044">
    <property type="entry name" value="Nucleotide-diphossugar_trans"/>
</dbReference>
<evidence type="ECO:0000256" key="2">
    <source>
        <dbReference type="ARBA" id="ARBA00022723"/>
    </source>
</evidence>
<dbReference type="Gene3D" id="3.90.550.10">
    <property type="entry name" value="Spore Coat Polysaccharide Biosynthesis Protein SpsA, Chain A"/>
    <property type="match status" value="1"/>
</dbReference>
<dbReference type="PROSITE" id="PS50222">
    <property type="entry name" value="EF_HAND_2"/>
    <property type="match status" value="6"/>
</dbReference>
<feature type="domain" description="EF-hand" evidence="7">
    <location>
        <begin position="767"/>
        <end position="802"/>
    </location>
</feature>
<evidence type="ECO:0000313" key="8">
    <source>
        <dbReference type="EMBL" id="OLP79811.1"/>
    </source>
</evidence>
<name>A0A1Q9CA64_SYMMI</name>
<dbReference type="Pfam" id="PF13499">
    <property type="entry name" value="EF-hand_7"/>
    <property type="match status" value="2"/>
</dbReference>
<dbReference type="GO" id="GO:0005509">
    <property type="term" value="F:calcium ion binding"/>
    <property type="evidence" value="ECO:0007669"/>
    <property type="project" value="InterPro"/>
</dbReference>
<dbReference type="GO" id="GO:0016460">
    <property type="term" value="C:myosin II complex"/>
    <property type="evidence" value="ECO:0007669"/>
    <property type="project" value="TreeGrafter"/>
</dbReference>
<feature type="domain" description="EF-hand" evidence="7">
    <location>
        <begin position="400"/>
        <end position="435"/>
    </location>
</feature>
<dbReference type="Proteomes" id="UP000186817">
    <property type="component" value="Unassembled WGS sequence"/>
</dbReference>
<dbReference type="SUPFAM" id="SSF47473">
    <property type="entry name" value="EF-hand"/>
    <property type="match status" value="2"/>
</dbReference>
<feature type="region of interest" description="Disordered" evidence="6">
    <location>
        <begin position="1036"/>
        <end position="1062"/>
    </location>
</feature>
<dbReference type="SUPFAM" id="SSF53448">
    <property type="entry name" value="Nucleotide-diphospho-sugar transferases"/>
    <property type="match status" value="1"/>
</dbReference>
<dbReference type="InterPro" id="IPR018247">
    <property type="entry name" value="EF_Hand_1_Ca_BS"/>
</dbReference>
<comment type="caution">
    <text evidence="8">The sequence shown here is derived from an EMBL/GenBank/DDBJ whole genome shotgun (WGS) entry which is preliminary data.</text>
</comment>
<evidence type="ECO:0000256" key="5">
    <source>
        <dbReference type="ARBA" id="ARBA00022990"/>
    </source>
</evidence>
<feature type="domain" description="EF-hand" evidence="7">
    <location>
        <begin position="606"/>
        <end position="641"/>
    </location>
</feature>
<feature type="domain" description="EF-hand" evidence="7">
    <location>
        <begin position="529"/>
        <end position="564"/>
    </location>
</feature>
<dbReference type="Pfam" id="PF13833">
    <property type="entry name" value="EF-hand_8"/>
    <property type="match status" value="1"/>
</dbReference>
<keyword evidence="2" id="KW-0479">Metal-binding</keyword>
<reference evidence="8 9" key="1">
    <citation type="submission" date="2016-02" db="EMBL/GenBank/DDBJ databases">
        <title>Genome analysis of coral dinoflagellate symbionts highlights evolutionary adaptations to a symbiotic lifestyle.</title>
        <authorList>
            <person name="Aranda M."/>
            <person name="Li Y."/>
            <person name="Liew Y.J."/>
            <person name="Baumgarten S."/>
            <person name="Simakov O."/>
            <person name="Wilson M."/>
            <person name="Piel J."/>
            <person name="Ashoor H."/>
            <person name="Bougouffa S."/>
            <person name="Bajic V.B."/>
            <person name="Ryu T."/>
            <person name="Ravasi T."/>
            <person name="Bayer T."/>
            <person name="Micklem G."/>
            <person name="Kim H."/>
            <person name="Bhak J."/>
            <person name="Lajeunesse T.C."/>
            <person name="Voolstra C.R."/>
        </authorList>
    </citation>
    <scope>NUCLEOTIDE SEQUENCE [LARGE SCALE GENOMIC DNA]</scope>
    <source>
        <strain evidence="8 9">CCMP2467</strain>
    </source>
</reference>
<dbReference type="PANTHER" id="PTHR23048:SF0">
    <property type="entry name" value="CALMODULIN LIKE 3"/>
    <property type="match status" value="1"/>
</dbReference>
<evidence type="ECO:0000256" key="4">
    <source>
        <dbReference type="ARBA" id="ARBA00022837"/>
    </source>
</evidence>
<evidence type="ECO:0000256" key="6">
    <source>
        <dbReference type="SAM" id="MobiDB-lite"/>
    </source>
</evidence>